<dbReference type="EMBL" id="FSSB01000018">
    <property type="protein sequence ID" value="SIO95215.1"/>
    <property type="molecule type" value="Genomic_DNA"/>
</dbReference>
<proteinExistence type="predicted"/>
<name>A0A1N6M703_9VIBR</name>
<reference evidence="1 2" key="1">
    <citation type="submission" date="2016-12" db="EMBL/GenBank/DDBJ databases">
        <authorList>
            <person name="Song W.-J."/>
            <person name="Kurnit D.M."/>
        </authorList>
    </citation>
    <scope>NUCLEOTIDE SEQUENCE [LARGE SCALE GENOMIC DNA]</scope>
    <source>
        <strain evidence="1 2">CECT 9026</strain>
    </source>
</reference>
<sequence>MEINQIILNENLFRYALYRNEQSDEYVILLLGSLQEYLHRL</sequence>
<organism evidence="1 2">
    <name type="scientific">Vibrio spartinae</name>
    <dbReference type="NCBI Taxonomy" id="1918945"/>
    <lineage>
        <taxon>Bacteria</taxon>
        <taxon>Pseudomonadati</taxon>
        <taxon>Pseudomonadota</taxon>
        <taxon>Gammaproteobacteria</taxon>
        <taxon>Vibrionales</taxon>
        <taxon>Vibrionaceae</taxon>
        <taxon>Vibrio</taxon>
    </lineage>
</organism>
<evidence type="ECO:0000313" key="1">
    <source>
        <dbReference type="EMBL" id="SIO95215.1"/>
    </source>
</evidence>
<evidence type="ECO:0000313" key="2">
    <source>
        <dbReference type="Proteomes" id="UP000184774"/>
    </source>
</evidence>
<accession>A0A1N6M703</accession>
<protein>
    <submittedName>
        <fullName evidence="1">Uncharacterized protein</fullName>
    </submittedName>
</protein>
<gene>
    <name evidence="1" type="ORF">VSP9026_02956</name>
</gene>
<dbReference type="Proteomes" id="UP000184774">
    <property type="component" value="Unassembled WGS sequence"/>
</dbReference>
<dbReference type="AlphaFoldDB" id="A0A1N6M703"/>